<dbReference type="OrthoDB" id="274752at2759"/>
<dbReference type="PANTHER" id="PTHR22731">
    <property type="entry name" value="RIBONUCLEASES P/MRP PROTEIN SUBUNIT POP1"/>
    <property type="match status" value="1"/>
</dbReference>
<dbReference type="InterPro" id="IPR009723">
    <property type="entry name" value="Pop1_N"/>
</dbReference>
<dbReference type="FunFam" id="2.40.50.140:FF:000479">
    <property type="entry name" value="28S ribosomal protein S17, mitochondrial"/>
    <property type="match status" value="1"/>
</dbReference>
<dbReference type="EMBL" id="CADEPM010000003">
    <property type="protein sequence ID" value="CAB3402182.1"/>
    <property type="molecule type" value="Genomic_DNA"/>
</dbReference>
<dbReference type="InterPro" id="IPR039182">
    <property type="entry name" value="Pop1"/>
</dbReference>
<sequence>MPKTSVWKTRVGTQILMGKITDITQIGIDRIPCAHVRCQMNEFNIYLKKYFARSFDFWALDRTSVGSIGDTVLIKRIDGSERPKANVSHTVDRVIFKFGNIIDPVTGRKIFKDQFSDEIDLKKIMIEKVVDEPFAEESLLFEEKRALQIRKLEEEKASLLKAIDNETLVAGEVTKGPRTAAQRLPRHMRRRAMAYEVRRFPRGMREFAAAHIVSKHRKKPPSRFARRKASNILKSYVRRQMTNGKWLETHIWHAKRFRIVQKWGFKIADRSYQRGYRSILRDANSHCAIRDHSYLTCIIISGSDEQKIIENLNKLCNSKCGSTFASKHALTGKFECSIQLFRPNQYPKGFIGPARFQWLVEESASESKICLWVHPSVNSEVFEILKDVFEVEKKEFTTKEEEESIELLESPQNINIQIIASSFNRFRLYGPLALRKLSSAIILSDDTRFEKHHKTWKTVVNCQRSLEMLMPGTVFSLSIEDPRISFHRKKIGSAKCGINSFPEEFDLEQPCTSIYDAEERKKARNNRLSSADFEKQQSEKIEGLKTTPAKIPCLVIFRNSNQGVLDGIEILIPQSFGKDFWVSLQRQGVRASGLRDDISGHLEARKLCFPNDSLDSKAGQTHESEMMAEIMKKYNARPHNRRTKFWSALSIKYPFDFHFNELVANWNGDNASEAVICRDYQILKHFDAILKGEKSEFDVDRKNLLIPVRIDFIARGRPKRFAIICAPNEFETEKATFGQKLTF</sequence>
<dbReference type="GO" id="GO:0005655">
    <property type="term" value="C:nucleolar ribonuclease P complex"/>
    <property type="evidence" value="ECO:0007669"/>
    <property type="project" value="InterPro"/>
</dbReference>
<comment type="caution">
    <text evidence="7">The sequence shown here is derived from an EMBL/GenBank/DDBJ whole genome shotgun (WGS) entry which is preliminary data.</text>
</comment>
<feature type="domain" description="Pop1 N-terminal" evidence="4">
    <location>
        <begin position="232"/>
        <end position="302"/>
    </location>
</feature>
<keyword evidence="3" id="KW-0539">Nucleus</keyword>
<evidence type="ECO:0000259" key="5">
    <source>
        <dbReference type="Pfam" id="PF08170"/>
    </source>
</evidence>
<protein>
    <submittedName>
        <fullName evidence="7">Uncharacterized protein</fullName>
    </submittedName>
</protein>
<dbReference type="InterPro" id="IPR055079">
    <property type="entry name" value="POP1_C"/>
</dbReference>
<dbReference type="Pfam" id="PF22770">
    <property type="entry name" value="POP1_C"/>
    <property type="match status" value="1"/>
</dbReference>
<dbReference type="Pfam" id="PF08170">
    <property type="entry name" value="POPLD"/>
    <property type="match status" value="1"/>
</dbReference>
<name>A0A8S1EPT5_9PELO</name>
<proteinExistence type="predicted"/>
<dbReference type="Pfam" id="PF06978">
    <property type="entry name" value="POP1_N"/>
    <property type="match status" value="1"/>
</dbReference>
<evidence type="ECO:0000259" key="4">
    <source>
        <dbReference type="Pfam" id="PF06978"/>
    </source>
</evidence>
<evidence type="ECO:0000256" key="2">
    <source>
        <dbReference type="ARBA" id="ARBA00022694"/>
    </source>
</evidence>
<evidence type="ECO:0000313" key="7">
    <source>
        <dbReference type="EMBL" id="CAB3402182.1"/>
    </source>
</evidence>
<keyword evidence="2" id="KW-0819">tRNA processing</keyword>
<reference evidence="7 8" key="1">
    <citation type="submission" date="2020-04" db="EMBL/GenBank/DDBJ databases">
        <authorList>
            <person name="Laetsch R D."/>
            <person name="Stevens L."/>
            <person name="Kumar S."/>
            <person name="Blaxter L. M."/>
        </authorList>
    </citation>
    <scope>NUCLEOTIDE SEQUENCE [LARGE SCALE GENOMIC DNA]</scope>
</reference>
<dbReference type="GO" id="GO:0001682">
    <property type="term" value="P:tRNA 5'-leader removal"/>
    <property type="evidence" value="ECO:0007669"/>
    <property type="project" value="InterPro"/>
</dbReference>
<dbReference type="GO" id="GO:0000172">
    <property type="term" value="C:ribonuclease MRP complex"/>
    <property type="evidence" value="ECO:0007669"/>
    <property type="project" value="InterPro"/>
</dbReference>
<comment type="subcellular location">
    <subcellularLocation>
        <location evidence="1">Nucleus</location>
    </subcellularLocation>
</comment>
<dbReference type="InterPro" id="IPR012340">
    <property type="entry name" value="NA-bd_OB-fold"/>
</dbReference>
<accession>A0A8S1EPT5</accession>
<dbReference type="PANTHER" id="PTHR22731:SF3">
    <property type="entry name" value="RIBONUCLEASES P_MRP PROTEIN SUBUNIT POP1"/>
    <property type="match status" value="1"/>
</dbReference>
<feature type="domain" description="POPLD" evidence="5">
    <location>
        <begin position="567"/>
        <end position="657"/>
    </location>
</feature>
<gene>
    <name evidence="7" type="ORF">CBOVIS_LOCUS4832</name>
</gene>
<dbReference type="InterPro" id="IPR012590">
    <property type="entry name" value="POPLD_dom"/>
</dbReference>
<evidence type="ECO:0000256" key="3">
    <source>
        <dbReference type="ARBA" id="ARBA00023242"/>
    </source>
</evidence>
<dbReference type="Proteomes" id="UP000494206">
    <property type="component" value="Unassembled WGS sequence"/>
</dbReference>
<evidence type="ECO:0000256" key="1">
    <source>
        <dbReference type="ARBA" id="ARBA00004123"/>
    </source>
</evidence>
<organism evidence="7 8">
    <name type="scientific">Caenorhabditis bovis</name>
    <dbReference type="NCBI Taxonomy" id="2654633"/>
    <lineage>
        <taxon>Eukaryota</taxon>
        <taxon>Metazoa</taxon>
        <taxon>Ecdysozoa</taxon>
        <taxon>Nematoda</taxon>
        <taxon>Chromadorea</taxon>
        <taxon>Rhabditida</taxon>
        <taxon>Rhabditina</taxon>
        <taxon>Rhabditomorpha</taxon>
        <taxon>Rhabditoidea</taxon>
        <taxon>Rhabditidae</taxon>
        <taxon>Peloderinae</taxon>
        <taxon>Caenorhabditis</taxon>
    </lineage>
</organism>
<dbReference type="Gene3D" id="2.40.50.140">
    <property type="entry name" value="Nucleic acid-binding proteins"/>
    <property type="match status" value="1"/>
</dbReference>
<evidence type="ECO:0000313" key="8">
    <source>
        <dbReference type="Proteomes" id="UP000494206"/>
    </source>
</evidence>
<evidence type="ECO:0000259" key="6">
    <source>
        <dbReference type="Pfam" id="PF22770"/>
    </source>
</evidence>
<keyword evidence="8" id="KW-1185">Reference proteome</keyword>
<feature type="domain" description="POP1 C-terminal" evidence="6">
    <location>
        <begin position="705"/>
        <end position="734"/>
    </location>
</feature>
<dbReference type="AlphaFoldDB" id="A0A8S1EPT5"/>